<dbReference type="Proteomes" id="UP000217790">
    <property type="component" value="Unassembled WGS sequence"/>
</dbReference>
<protein>
    <recommendedName>
        <fullName evidence="2">DUF6533 domain-containing protein</fullName>
    </recommendedName>
</protein>
<keyword evidence="1" id="KW-0812">Transmembrane</keyword>
<keyword evidence="1" id="KW-1133">Transmembrane helix</keyword>
<organism evidence="3 4">
    <name type="scientific">Armillaria gallica</name>
    <name type="common">Bulbous honey fungus</name>
    <name type="synonym">Armillaria bulbosa</name>
    <dbReference type="NCBI Taxonomy" id="47427"/>
    <lineage>
        <taxon>Eukaryota</taxon>
        <taxon>Fungi</taxon>
        <taxon>Dikarya</taxon>
        <taxon>Basidiomycota</taxon>
        <taxon>Agaricomycotina</taxon>
        <taxon>Agaricomycetes</taxon>
        <taxon>Agaricomycetidae</taxon>
        <taxon>Agaricales</taxon>
        <taxon>Marasmiineae</taxon>
        <taxon>Physalacriaceae</taxon>
        <taxon>Armillaria</taxon>
    </lineage>
</organism>
<dbReference type="Pfam" id="PF20151">
    <property type="entry name" value="DUF6533"/>
    <property type="match status" value="1"/>
</dbReference>
<evidence type="ECO:0000313" key="3">
    <source>
        <dbReference type="EMBL" id="PBK94833.1"/>
    </source>
</evidence>
<feature type="transmembrane region" description="Helical" evidence="1">
    <location>
        <begin position="178"/>
        <end position="197"/>
    </location>
</feature>
<dbReference type="InterPro" id="IPR045340">
    <property type="entry name" value="DUF6533"/>
</dbReference>
<keyword evidence="1" id="KW-0472">Membrane</keyword>
<dbReference type="OMA" id="EYPMIST"/>
<name>A0A2H3E2P2_ARMGA</name>
<evidence type="ECO:0000259" key="2">
    <source>
        <dbReference type="Pfam" id="PF20151"/>
    </source>
</evidence>
<dbReference type="OrthoDB" id="3261349at2759"/>
<sequence length="339" mass="37941">MSMIDSSNLPLEYQDLNVNYYFSLVALSILYYDYALTFGLEVSRFWVHRGFSWAAFFFYLNRYLGIFGHVPVVVEYFWTGYPSNKAQVCLKLQMYHQYFVIVVQIVVAVMLIMRTYALYDRSRKILIVQICVTLTAVGLGAYAVASGKKSSPDETPTDVTPFIGCSTSLTKDSAVRLGIAWCGMLVFDIMVFTLTLHKALQLQRAGGVSLLTLLLRDGSVYFGVIIVSNLANILTFFLGDARIRGVVTTFTNVISSTMLSRLMLNIRDPKLVRTPLSTTVTEYPMISTFIDPPTRLGPAAPVRMDPEYNGGHSADSVPAKVLTIATENAIEMMEMRDIR</sequence>
<feature type="transmembrane region" description="Helical" evidence="1">
    <location>
        <begin position="20"/>
        <end position="40"/>
    </location>
</feature>
<accession>A0A2H3E2P2</accession>
<dbReference type="EMBL" id="KZ293653">
    <property type="protein sequence ID" value="PBK94833.1"/>
    <property type="molecule type" value="Genomic_DNA"/>
</dbReference>
<feature type="transmembrane region" description="Helical" evidence="1">
    <location>
        <begin position="94"/>
        <end position="113"/>
    </location>
</feature>
<dbReference type="InParanoid" id="A0A2H3E2P2"/>
<reference evidence="4" key="1">
    <citation type="journal article" date="2017" name="Nat. Ecol. Evol.">
        <title>Genome expansion and lineage-specific genetic innovations in the forest pathogenic fungi Armillaria.</title>
        <authorList>
            <person name="Sipos G."/>
            <person name="Prasanna A.N."/>
            <person name="Walter M.C."/>
            <person name="O'Connor E."/>
            <person name="Balint B."/>
            <person name="Krizsan K."/>
            <person name="Kiss B."/>
            <person name="Hess J."/>
            <person name="Varga T."/>
            <person name="Slot J."/>
            <person name="Riley R."/>
            <person name="Boka B."/>
            <person name="Rigling D."/>
            <person name="Barry K."/>
            <person name="Lee J."/>
            <person name="Mihaltcheva S."/>
            <person name="LaButti K."/>
            <person name="Lipzen A."/>
            <person name="Waldron R."/>
            <person name="Moloney N.M."/>
            <person name="Sperisen C."/>
            <person name="Kredics L."/>
            <person name="Vagvoelgyi C."/>
            <person name="Patrignani A."/>
            <person name="Fitzpatrick D."/>
            <person name="Nagy I."/>
            <person name="Doyle S."/>
            <person name="Anderson J.B."/>
            <person name="Grigoriev I.V."/>
            <person name="Gueldener U."/>
            <person name="Muensterkoetter M."/>
            <person name="Nagy L.G."/>
        </authorList>
    </citation>
    <scope>NUCLEOTIDE SEQUENCE [LARGE SCALE GENOMIC DNA]</scope>
    <source>
        <strain evidence="4">Ar21-2</strain>
    </source>
</reference>
<feature type="domain" description="DUF6533" evidence="2">
    <location>
        <begin position="21"/>
        <end position="67"/>
    </location>
</feature>
<evidence type="ECO:0000256" key="1">
    <source>
        <dbReference type="SAM" id="Phobius"/>
    </source>
</evidence>
<feature type="transmembrane region" description="Helical" evidence="1">
    <location>
        <begin position="218"/>
        <end position="239"/>
    </location>
</feature>
<proteinExistence type="predicted"/>
<dbReference type="AlphaFoldDB" id="A0A2H3E2P2"/>
<gene>
    <name evidence="3" type="ORF">ARMGADRAFT_1062393</name>
</gene>
<keyword evidence="4" id="KW-1185">Reference proteome</keyword>
<feature type="transmembrane region" description="Helical" evidence="1">
    <location>
        <begin position="52"/>
        <end position="74"/>
    </location>
</feature>
<evidence type="ECO:0000313" key="4">
    <source>
        <dbReference type="Proteomes" id="UP000217790"/>
    </source>
</evidence>
<feature type="transmembrane region" description="Helical" evidence="1">
    <location>
        <begin position="125"/>
        <end position="145"/>
    </location>
</feature>
<feature type="transmembrane region" description="Helical" evidence="1">
    <location>
        <begin position="245"/>
        <end position="264"/>
    </location>
</feature>